<proteinExistence type="predicted"/>
<accession>A0A1C3UVP4</accession>
<keyword evidence="1" id="KW-0732">Signal</keyword>
<dbReference type="Proteomes" id="UP000199435">
    <property type="component" value="Unassembled WGS sequence"/>
</dbReference>
<dbReference type="AlphaFoldDB" id="A0A1C3UVP4"/>
<keyword evidence="3" id="KW-1185">Reference proteome</keyword>
<gene>
    <name evidence="2" type="ORF">GA0061102_100674</name>
</gene>
<protein>
    <submittedName>
        <fullName evidence="2">Uncharacterized protein</fullName>
    </submittedName>
</protein>
<dbReference type="RefSeq" id="WP_092845795.1">
    <property type="nucleotide sequence ID" value="NZ_FMAH01000006.1"/>
</dbReference>
<sequence>MLARLIALLLLCPASALAADWWSYDDAGFGYAIELPSDFHLSASSGDANRLSLSPADRSAMLQVFGTALANGDFTEEANVRVALARDQGWKISYSKSNSRGISFSGTKQGRIVYVRGVALCNGGAAFFQMDYSKADMQRYDAIVMRLVRSLRPTKKCTPTAQVLKNFPETG</sequence>
<dbReference type="OrthoDB" id="996425at2"/>
<reference evidence="3" key="1">
    <citation type="submission" date="2016-08" db="EMBL/GenBank/DDBJ databases">
        <authorList>
            <person name="Varghese N."/>
            <person name="Submissions Spin"/>
        </authorList>
    </citation>
    <scope>NUCLEOTIDE SEQUENCE [LARGE SCALE GENOMIC DNA]</scope>
    <source>
        <strain evidence="3">HAMBI 2971</strain>
    </source>
</reference>
<evidence type="ECO:0000256" key="1">
    <source>
        <dbReference type="SAM" id="SignalP"/>
    </source>
</evidence>
<name>A0A1C3UVP4_9HYPH</name>
<organism evidence="2 3">
    <name type="scientific">Rhizobium miluonense</name>
    <dbReference type="NCBI Taxonomy" id="411945"/>
    <lineage>
        <taxon>Bacteria</taxon>
        <taxon>Pseudomonadati</taxon>
        <taxon>Pseudomonadota</taxon>
        <taxon>Alphaproteobacteria</taxon>
        <taxon>Hyphomicrobiales</taxon>
        <taxon>Rhizobiaceae</taxon>
        <taxon>Rhizobium/Agrobacterium group</taxon>
        <taxon>Rhizobium</taxon>
    </lineage>
</organism>
<dbReference type="EMBL" id="FMAH01000006">
    <property type="protein sequence ID" value="SCB19593.1"/>
    <property type="molecule type" value="Genomic_DNA"/>
</dbReference>
<feature type="signal peptide" evidence="1">
    <location>
        <begin position="1"/>
        <end position="18"/>
    </location>
</feature>
<evidence type="ECO:0000313" key="3">
    <source>
        <dbReference type="Proteomes" id="UP000199435"/>
    </source>
</evidence>
<feature type="chain" id="PRO_5008683545" evidence="1">
    <location>
        <begin position="19"/>
        <end position="171"/>
    </location>
</feature>
<evidence type="ECO:0000313" key="2">
    <source>
        <dbReference type="EMBL" id="SCB19593.1"/>
    </source>
</evidence>